<keyword evidence="8" id="KW-0819">tRNA processing</keyword>
<keyword evidence="11" id="KW-0411">Iron-sulfur</keyword>
<evidence type="ECO:0000256" key="9">
    <source>
        <dbReference type="ARBA" id="ARBA00022723"/>
    </source>
</evidence>
<dbReference type="Pfam" id="PF21016">
    <property type="entry name" value="RlmN_N"/>
    <property type="match status" value="1"/>
</dbReference>
<evidence type="ECO:0000256" key="10">
    <source>
        <dbReference type="ARBA" id="ARBA00023004"/>
    </source>
</evidence>
<evidence type="ECO:0000256" key="2">
    <source>
        <dbReference type="ARBA" id="ARBA00022485"/>
    </source>
</evidence>
<dbReference type="KEGG" id="rped:AOQ87_01180"/>
<evidence type="ECO:0000256" key="5">
    <source>
        <dbReference type="ARBA" id="ARBA00022603"/>
    </source>
</evidence>
<evidence type="ECO:0000256" key="6">
    <source>
        <dbReference type="ARBA" id="ARBA00022679"/>
    </source>
</evidence>
<organism evidence="14 15">
    <name type="scientific">Candidatus Riesia pediculischaeffi</name>
    <dbReference type="NCBI Taxonomy" id="428411"/>
    <lineage>
        <taxon>Bacteria</taxon>
        <taxon>Pseudomonadati</taxon>
        <taxon>Pseudomonadota</taxon>
        <taxon>Gammaproteobacteria</taxon>
        <taxon>Enterobacterales</taxon>
        <taxon>Enterobacteriaceae</taxon>
        <taxon>Candidatus Riesia</taxon>
    </lineage>
</organism>
<keyword evidence="9" id="KW-0479">Metal-binding</keyword>
<keyword evidence="5" id="KW-0489">Methyltransferase</keyword>
<dbReference type="Gene3D" id="1.10.150.530">
    <property type="match status" value="1"/>
</dbReference>
<gene>
    <name evidence="14" type="ORF">AOQ87_01180</name>
</gene>
<evidence type="ECO:0000256" key="3">
    <source>
        <dbReference type="ARBA" id="ARBA00022490"/>
    </source>
</evidence>
<keyword evidence="15" id="KW-1185">Reference proteome</keyword>
<dbReference type="GO" id="GO:0030488">
    <property type="term" value="P:tRNA methylation"/>
    <property type="evidence" value="ECO:0007669"/>
    <property type="project" value="TreeGrafter"/>
</dbReference>
<comment type="cofactor">
    <cofactor evidence="1">
        <name>[4Fe-4S] cluster</name>
        <dbReference type="ChEBI" id="CHEBI:49883"/>
    </cofactor>
</comment>
<evidence type="ECO:0000256" key="4">
    <source>
        <dbReference type="ARBA" id="ARBA00022552"/>
    </source>
</evidence>
<dbReference type="PANTHER" id="PTHR30544">
    <property type="entry name" value="23S RRNA METHYLTRANSFERASE"/>
    <property type="match status" value="1"/>
</dbReference>
<dbReference type="EMBL" id="CP012839">
    <property type="protein sequence ID" value="ARC53292.1"/>
    <property type="molecule type" value="Genomic_DNA"/>
</dbReference>
<dbReference type="InterPro" id="IPR048641">
    <property type="entry name" value="RlmN_N"/>
</dbReference>
<dbReference type="PANTHER" id="PTHR30544:SF5">
    <property type="entry name" value="RADICAL SAM CORE DOMAIN-CONTAINING PROTEIN"/>
    <property type="match status" value="1"/>
</dbReference>
<evidence type="ECO:0000313" key="15">
    <source>
        <dbReference type="Proteomes" id="UP000242793"/>
    </source>
</evidence>
<dbReference type="Gene3D" id="3.20.20.70">
    <property type="entry name" value="Aldolase class I"/>
    <property type="match status" value="1"/>
</dbReference>
<keyword evidence="7" id="KW-0949">S-adenosyl-L-methionine</keyword>
<reference evidence="14 15" key="1">
    <citation type="submission" date="2015-10" db="EMBL/GenBank/DDBJ databases">
        <title>Survey of human and primate louse endosymbionts.</title>
        <authorList>
            <person name="Boyd B.M."/>
        </authorList>
    </citation>
    <scope>NUCLEOTIDE SEQUENCE [LARGE SCALE GENOMIC DNA]</scope>
    <source>
        <strain evidence="14 15">PTSK</strain>
    </source>
</reference>
<keyword evidence="4" id="KW-0698">rRNA processing</keyword>
<sequence length="170" mass="20197">MHVNRYDRPYLADDFIGCVGYDVRTFLKDNSDHDRSVKFQRFVMSKKLNLLQYDISEMRSFFANVGEDSFRADQMMHWIYRRYCDDFRLMTNFSRSLRRRIGSISQIIPPRIQEEKVSLDGTIKWRLISSSKDTFETVCIRDKGRITLCISSQIGMFCEVSILLCFKQKI</sequence>
<keyword evidence="3" id="KW-0963">Cytoplasm</keyword>
<keyword evidence="2" id="KW-0004">4Fe-4S</keyword>
<evidence type="ECO:0000256" key="12">
    <source>
        <dbReference type="ARBA" id="ARBA00023157"/>
    </source>
</evidence>
<evidence type="ECO:0000313" key="14">
    <source>
        <dbReference type="EMBL" id="ARC53292.1"/>
    </source>
</evidence>
<dbReference type="InterPro" id="IPR013785">
    <property type="entry name" value="Aldolase_TIM"/>
</dbReference>
<keyword evidence="10" id="KW-0408">Iron</keyword>
<dbReference type="STRING" id="428411.AOQ87_01180"/>
<evidence type="ECO:0000256" key="8">
    <source>
        <dbReference type="ARBA" id="ARBA00022694"/>
    </source>
</evidence>
<name>A0A1V0HKM9_9ENTR</name>
<dbReference type="GO" id="GO:0008168">
    <property type="term" value="F:methyltransferase activity"/>
    <property type="evidence" value="ECO:0007669"/>
    <property type="project" value="UniProtKB-KW"/>
</dbReference>
<evidence type="ECO:0000256" key="7">
    <source>
        <dbReference type="ARBA" id="ARBA00022691"/>
    </source>
</evidence>
<proteinExistence type="predicted"/>
<keyword evidence="12" id="KW-1015">Disulfide bond</keyword>
<accession>A0A1V0HKM9</accession>
<dbReference type="GO" id="GO:0051539">
    <property type="term" value="F:4 iron, 4 sulfur cluster binding"/>
    <property type="evidence" value="ECO:0007669"/>
    <property type="project" value="UniProtKB-KW"/>
</dbReference>
<keyword evidence="6" id="KW-0808">Transferase</keyword>
<dbReference type="FunFam" id="1.10.150.530:FF:000003">
    <property type="entry name" value="Dual-specificity RNA methyltransferase RlmN"/>
    <property type="match status" value="1"/>
</dbReference>
<dbReference type="GO" id="GO:0046872">
    <property type="term" value="F:metal ion binding"/>
    <property type="evidence" value="ECO:0007669"/>
    <property type="project" value="UniProtKB-KW"/>
</dbReference>
<dbReference type="AlphaFoldDB" id="A0A1V0HKM9"/>
<dbReference type="InterPro" id="IPR040072">
    <property type="entry name" value="Methyltransferase_A"/>
</dbReference>
<evidence type="ECO:0000256" key="11">
    <source>
        <dbReference type="ARBA" id="ARBA00023014"/>
    </source>
</evidence>
<evidence type="ECO:0000259" key="13">
    <source>
        <dbReference type="Pfam" id="PF21016"/>
    </source>
</evidence>
<evidence type="ECO:0000256" key="1">
    <source>
        <dbReference type="ARBA" id="ARBA00001966"/>
    </source>
</evidence>
<protein>
    <recommendedName>
        <fullName evidence="13">Dual-specificity RNA methyltransferase RlmN N-terminal domain-containing protein</fullName>
    </recommendedName>
</protein>
<feature type="domain" description="Dual-specificity RNA methyltransferase RlmN N-terminal" evidence="13">
    <location>
        <begin position="49"/>
        <end position="107"/>
    </location>
</feature>
<dbReference type="Proteomes" id="UP000242793">
    <property type="component" value="Chromosome"/>
</dbReference>
<dbReference type="GO" id="GO:0070475">
    <property type="term" value="P:rRNA base methylation"/>
    <property type="evidence" value="ECO:0007669"/>
    <property type="project" value="TreeGrafter"/>
</dbReference>